<name>A0ABY5AMN8_9CYAN</name>
<dbReference type="Proteomes" id="UP001056708">
    <property type="component" value="Chromosome"/>
</dbReference>
<evidence type="ECO:0000256" key="1">
    <source>
        <dbReference type="SAM" id="MobiDB-lite"/>
    </source>
</evidence>
<dbReference type="RefSeq" id="WP_252662507.1">
    <property type="nucleotide sequence ID" value="NZ_CP098611.1"/>
</dbReference>
<gene>
    <name evidence="2" type="ORF">NEA10_16815</name>
</gene>
<evidence type="ECO:0008006" key="4">
    <source>
        <dbReference type="Google" id="ProtNLM"/>
    </source>
</evidence>
<evidence type="ECO:0000313" key="2">
    <source>
        <dbReference type="EMBL" id="USR90479.1"/>
    </source>
</evidence>
<feature type="compositionally biased region" description="Polar residues" evidence="1">
    <location>
        <begin position="50"/>
        <end position="66"/>
    </location>
</feature>
<keyword evidence="3" id="KW-1185">Reference proteome</keyword>
<protein>
    <recommendedName>
        <fullName evidence="4">Glutamine synthetase inactivating factor IF7</fullName>
    </recommendedName>
</protein>
<dbReference type="EMBL" id="CP098611">
    <property type="protein sequence ID" value="USR90479.1"/>
    <property type="molecule type" value="Genomic_DNA"/>
</dbReference>
<accession>A0ABY5AMN8</accession>
<organism evidence="2 3">
    <name type="scientific">Phormidium yuhuli AB48</name>
    <dbReference type="NCBI Taxonomy" id="2940671"/>
    <lineage>
        <taxon>Bacteria</taxon>
        <taxon>Bacillati</taxon>
        <taxon>Cyanobacteriota</taxon>
        <taxon>Cyanophyceae</taxon>
        <taxon>Oscillatoriophycideae</taxon>
        <taxon>Oscillatoriales</taxon>
        <taxon>Oscillatoriaceae</taxon>
        <taxon>Phormidium</taxon>
        <taxon>Phormidium yuhuli</taxon>
    </lineage>
</organism>
<feature type="region of interest" description="Disordered" evidence="1">
    <location>
        <begin position="30"/>
        <end position="66"/>
    </location>
</feature>
<evidence type="ECO:0000313" key="3">
    <source>
        <dbReference type="Proteomes" id="UP001056708"/>
    </source>
</evidence>
<sequence>MSLTDRSRALMSRHHQAIRNRQQSLLTRAAEEAGIPGEASDHWSHVQGKPSYNNSISYDRSGATMS</sequence>
<proteinExistence type="predicted"/>
<reference evidence="2" key="1">
    <citation type="submission" date="2022-06" db="EMBL/GenBank/DDBJ databases">
        <title>Genome sequence of Phormidium yuhuli AB48 isolated from an industrial photobioreactor environment.</title>
        <authorList>
            <person name="Qiu Y."/>
            <person name="Noonan A.J.C."/>
            <person name="Dofher K."/>
            <person name="Koch M."/>
            <person name="Kieft B."/>
            <person name="Lin X."/>
            <person name="Ziels R.M."/>
            <person name="Hallam S.J."/>
        </authorList>
    </citation>
    <scope>NUCLEOTIDE SEQUENCE</scope>
    <source>
        <strain evidence="2">AB48</strain>
    </source>
</reference>